<dbReference type="STRING" id="1069642.Bdt_0154"/>
<accession>K7Z6N2</accession>
<dbReference type="EMBL" id="CP002930">
    <property type="protein sequence ID" value="AFX99863.1"/>
    <property type="molecule type" value="Genomic_DNA"/>
</dbReference>
<gene>
    <name evidence="1" type="ORF">Bdt_0154</name>
</gene>
<sequence length="86" mass="9682">MQVQKGFNSDITVRGQKYHIQTEDWGTQNPYLVSRIFCNGAVMKTIKTPYDTVLKLGSVQSEEAIKLALRRQHTTIIDTLMAGSLP</sequence>
<evidence type="ECO:0000313" key="1">
    <source>
        <dbReference type="EMBL" id="AFX99863.1"/>
    </source>
</evidence>
<organism evidence="1 2">
    <name type="scientific">Bdellovibrio bacteriovorus str. Tiberius</name>
    <dbReference type="NCBI Taxonomy" id="1069642"/>
    <lineage>
        <taxon>Bacteria</taxon>
        <taxon>Pseudomonadati</taxon>
        <taxon>Bdellovibrionota</taxon>
        <taxon>Bdellovibrionia</taxon>
        <taxon>Bdellovibrionales</taxon>
        <taxon>Pseudobdellovibrionaceae</taxon>
        <taxon>Bdellovibrio</taxon>
    </lineage>
</organism>
<dbReference type="HOGENOM" id="CLU_2566920_0_0_7"/>
<dbReference type="Proteomes" id="UP000010074">
    <property type="component" value="Chromosome"/>
</dbReference>
<dbReference type="KEGG" id="bbat:Bdt_0154"/>
<reference evidence="1 2" key="1">
    <citation type="journal article" date="2012" name="BMC Genomics">
        <title>Genome analysis of a simultaneously predatory and prey-independent, novel Bdellovibrio bacteriovorus from the River Tiber, supports in silico predictions of both ancient and recent lateral gene transfer from diverse bacteria.</title>
        <authorList>
            <person name="Hobley L."/>
            <person name="Lerner T.R."/>
            <person name="Williams L.E."/>
            <person name="Lambert C."/>
            <person name="Till R."/>
            <person name="Milner D.S."/>
            <person name="Basford S.M."/>
            <person name="Capeness M.J."/>
            <person name="Fenton A.K."/>
            <person name="Atterbury R.J."/>
            <person name="Harris M.A."/>
            <person name="Sockett R.E."/>
        </authorList>
    </citation>
    <scope>NUCLEOTIDE SEQUENCE [LARGE SCALE GENOMIC DNA]</scope>
    <source>
        <strain evidence="1 2">Tiberius</strain>
    </source>
</reference>
<dbReference type="PATRIC" id="fig|1069642.3.peg.150"/>
<dbReference type="AlphaFoldDB" id="K7Z6N2"/>
<evidence type="ECO:0000313" key="2">
    <source>
        <dbReference type="Proteomes" id="UP000010074"/>
    </source>
</evidence>
<proteinExistence type="predicted"/>
<protein>
    <submittedName>
        <fullName evidence="1">Uncharacterized protein</fullName>
    </submittedName>
</protein>
<name>K7Z6N2_BDEBC</name>
<dbReference type="OrthoDB" id="5295576at2"/>